<dbReference type="KEGG" id="proo:MJB10_17245"/>
<dbReference type="Pfam" id="PF01547">
    <property type="entry name" value="SBP_bac_1"/>
    <property type="match status" value="1"/>
</dbReference>
<dbReference type="SUPFAM" id="SSF53850">
    <property type="entry name" value="Periplasmic binding protein-like II"/>
    <property type="match status" value="1"/>
</dbReference>
<feature type="chain" id="PRO_5041737210" evidence="4">
    <location>
        <begin position="29"/>
        <end position="443"/>
    </location>
</feature>
<dbReference type="PANTHER" id="PTHR43649">
    <property type="entry name" value="ARABINOSE-BINDING PROTEIN-RELATED"/>
    <property type="match status" value="1"/>
</dbReference>
<keyword evidence="6" id="KW-1185">Reference proteome</keyword>
<evidence type="ECO:0000256" key="4">
    <source>
        <dbReference type="SAM" id="SignalP"/>
    </source>
</evidence>
<dbReference type="InterPro" id="IPR006059">
    <property type="entry name" value="SBP"/>
</dbReference>
<protein>
    <submittedName>
        <fullName evidence="5">Extracellular solute-binding protein</fullName>
    </submittedName>
</protein>
<dbReference type="Proteomes" id="UP001304650">
    <property type="component" value="Chromosome"/>
</dbReference>
<sequence>MKKTSKLISSTIVSVLTTALLVSGCSSTKSESTPATKTGASSPSAKPVTVTLMTRESGDTPSAKFIAEAIKGFTALHPNVKIQDDSVADEASYNSKLKASIASGSTPDIFSFAGAVSLLNYAKSGTIMDITPLLEDKEWASNLLPGITSPFDLTAAGQKGIYSIPWSINYEPIYYNPALFEKAGITTPPVTWDDLLAAIGKLKAAGITPWALGGKDSWRVGHIHTSIFYKLAGVELAQKIGLRQAKWTDPAVVETFQKVLDLKNAGAFEENFEGVNYDSEKALFYTGKAAMTLDGTWRIGDIPKDLKVKAFPFPYFKEHPEFKDHGVNYLAQFVLNGKMKDDEKAMAIAFVKYLTSKNVQQSLLDKYSRLPAIKDADTSKLDDLTKSIIQSGGTIKTPGLDTFSYDPLSAIENASKDALMGTLLGKTPQEMTQQVQKIIDNAK</sequence>
<organism evidence="5 6">
    <name type="scientific">Paenibacillus roseopurpureus</name>
    <dbReference type="NCBI Taxonomy" id="2918901"/>
    <lineage>
        <taxon>Bacteria</taxon>
        <taxon>Bacillati</taxon>
        <taxon>Bacillota</taxon>
        <taxon>Bacilli</taxon>
        <taxon>Bacillales</taxon>
        <taxon>Paenibacillaceae</taxon>
        <taxon>Paenibacillus</taxon>
    </lineage>
</organism>
<feature type="compositionally biased region" description="Polar residues" evidence="3">
    <location>
        <begin position="26"/>
        <end position="44"/>
    </location>
</feature>
<dbReference type="PANTHER" id="PTHR43649:SF29">
    <property type="entry name" value="OSMOPROTECTIVE COMPOUNDS-BINDING PROTEIN GGTB"/>
    <property type="match status" value="1"/>
</dbReference>
<evidence type="ECO:0000256" key="2">
    <source>
        <dbReference type="ARBA" id="ARBA00022448"/>
    </source>
</evidence>
<keyword evidence="2" id="KW-0813">Transport</keyword>
<dbReference type="EMBL" id="CP130319">
    <property type="protein sequence ID" value="WNR42857.1"/>
    <property type="molecule type" value="Genomic_DNA"/>
</dbReference>
<evidence type="ECO:0000313" key="6">
    <source>
        <dbReference type="Proteomes" id="UP001304650"/>
    </source>
</evidence>
<dbReference type="Gene3D" id="3.40.190.10">
    <property type="entry name" value="Periplasmic binding protein-like II"/>
    <property type="match status" value="2"/>
</dbReference>
<evidence type="ECO:0000313" key="5">
    <source>
        <dbReference type="EMBL" id="WNR42857.1"/>
    </source>
</evidence>
<gene>
    <name evidence="5" type="ORF">MJB10_17245</name>
</gene>
<comment type="similarity">
    <text evidence="1">Belongs to the bacterial solute-binding protein 1 family.</text>
</comment>
<keyword evidence="4" id="KW-0732">Signal</keyword>
<name>A0AA96LJ80_9BACL</name>
<dbReference type="AlphaFoldDB" id="A0AA96LJ80"/>
<evidence type="ECO:0000256" key="3">
    <source>
        <dbReference type="SAM" id="MobiDB-lite"/>
    </source>
</evidence>
<accession>A0AA96LJ80</accession>
<reference evidence="5" key="1">
    <citation type="submission" date="2022-02" db="EMBL/GenBank/DDBJ databases">
        <title>Paenibacillus sp. MBLB1832 Whole Genome Shotgun Sequencing.</title>
        <authorList>
            <person name="Hwang C.Y."/>
            <person name="Cho E.-S."/>
            <person name="Seo M.-J."/>
        </authorList>
    </citation>
    <scope>NUCLEOTIDE SEQUENCE</scope>
    <source>
        <strain evidence="5">MBLB1832</strain>
    </source>
</reference>
<feature type="region of interest" description="Disordered" evidence="3">
    <location>
        <begin position="26"/>
        <end position="48"/>
    </location>
</feature>
<feature type="signal peptide" evidence="4">
    <location>
        <begin position="1"/>
        <end position="28"/>
    </location>
</feature>
<dbReference type="InterPro" id="IPR050490">
    <property type="entry name" value="Bact_solute-bd_prot1"/>
</dbReference>
<dbReference type="PROSITE" id="PS51257">
    <property type="entry name" value="PROKAR_LIPOPROTEIN"/>
    <property type="match status" value="1"/>
</dbReference>
<evidence type="ECO:0000256" key="1">
    <source>
        <dbReference type="ARBA" id="ARBA00008520"/>
    </source>
</evidence>
<dbReference type="RefSeq" id="WP_314796648.1">
    <property type="nucleotide sequence ID" value="NZ_CP130319.1"/>
</dbReference>
<proteinExistence type="inferred from homology"/>